<dbReference type="GO" id="GO:0032021">
    <property type="term" value="C:NELF complex"/>
    <property type="evidence" value="ECO:0007669"/>
    <property type="project" value="TreeGrafter"/>
</dbReference>
<dbReference type="InParanoid" id="D2VQT5"/>
<evidence type="ECO:0000256" key="7">
    <source>
        <dbReference type="SAM" id="MobiDB-lite"/>
    </source>
</evidence>
<dbReference type="Pfam" id="PF04858">
    <property type="entry name" value="TH1"/>
    <property type="match status" value="1"/>
</dbReference>
<keyword evidence="4" id="KW-0805">Transcription regulation</keyword>
<keyword evidence="10" id="KW-1185">Reference proteome</keyword>
<dbReference type="RefSeq" id="XP_002673439.1">
    <property type="nucleotide sequence ID" value="XM_002673393.1"/>
</dbReference>
<dbReference type="InterPro" id="IPR006942">
    <property type="entry name" value="TH1"/>
</dbReference>
<evidence type="ECO:0000256" key="8">
    <source>
        <dbReference type="SAM" id="Phobius"/>
    </source>
</evidence>
<dbReference type="AlphaFoldDB" id="D2VQT5"/>
<dbReference type="OrthoDB" id="511287at2759"/>
<evidence type="ECO:0000256" key="1">
    <source>
        <dbReference type="ARBA" id="ARBA00004123"/>
    </source>
</evidence>
<evidence type="ECO:0000313" key="9">
    <source>
        <dbReference type="EMBL" id="EFC40695.1"/>
    </source>
</evidence>
<evidence type="ECO:0000256" key="4">
    <source>
        <dbReference type="ARBA" id="ARBA00023015"/>
    </source>
</evidence>
<dbReference type="Proteomes" id="UP000006671">
    <property type="component" value="Unassembled WGS sequence"/>
</dbReference>
<dbReference type="eggNOG" id="ENOG502QPUE">
    <property type="taxonomic scope" value="Eukaryota"/>
</dbReference>
<dbReference type="VEuPathDB" id="AmoebaDB:NAEGRDRAFT_71340"/>
<keyword evidence="8" id="KW-0472">Membrane</keyword>
<dbReference type="STRING" id="5762.D2VQT5"/>
<evidence type="ECO:0000313" key="10">
    <source>
        <dbReference type="Proteomes" id="UP000006671"/>
    </source>
</evidence>
<feature type="transmembrane region" description="Helical" evidence="8">
    <location>
        <begin position="412"/>
        <end position="430"/>
    </location>
</feature>
<organism evidence="10">
    <name type="scientific">Naegleria gruberi</name>
    <name type="common">Amoeba</name>
    <dbReference type="NCBI Taxonomy" id="5762"/>
    <lineage>
        <taxon>Eukaryota</taxon>
        <taxon>Discoba</taxon>
        <taxon>Heterolobosea</taxon>
        <taxon>Tetramitia</taxon>
        <taxon>Eutetramitia</taxon>
        <taxon>Vahlkampfiidae</taxon>
        <taxon>Naegleria</taxon>
    </lineage>
</organism>
<dbReference type="EMBL" id="GG738890">
    <property type="protein sequence ID" value="EFC40695.1"/>
    <property type="molecule type" value="Genomic_DNA"/>
</dbReference>
<comment type="similarity">
    <text evidence="2">Belongs to the NELF-D family.</text>
</comment>
<gene>
    <name evidence="9" type="primary">AM37</name>
    <name evidence="9" type="ORF">NAEGRDRAFT_71340</name>
</gene>
<dbReference type="PANTHER" id="PTHR12144:SF0">
    <property type="entry name" value="NEGATIVE ELONGATION FACTOR C_D"/>
    <property type="match status" value="1"/>
</dbReference>
<keyword evidence="8" id="KW-1133">Transmembrane helix</keyword>
<dbReference type="OMA" id="CHSEHTY"/>
<dbReference type="PANTHER" id="PTHR12144">
    <property type="entry name" value="NEGATIVE ELONGATION FACTOR D"/>
    <property type="match status" value="1"/>
</dbReference>
<feature type="region of interest" description="Disordered" evidence="7">
    <location>
        <begin position="1"/>
        <end position="28"/>
    </location>
</feature>
<evidence type="ECO:0000256" key="2">
    <source>
        <dbReference type="ARBA" id="ARBA00005726"/>
    </source>
</evidence>
<keyword evidence="8" id="KW-0812">Transmembrane</keyword>
<keyword evidence="3" id="KW-0678">Repressor</keyword>
<proteinExistence type="inferred from homology"/>
<protein>
    <submittedName>
        <fullName evidence="9">Uncharacterized protein AM37</fullName>
    </submittedName>
</protein>
<keyword evidence="5" id="KW-0804">Transcription</keyword>
<comment type="subcellular location">
    <subcellularLocation>
        <location evidence="1">Nucleus</location>
    </subcellularLocation>
</comment>
<feature type="compositionally biased region" description="Low complexity" evidence="7">
    <location>
        <begin position="1"/>
        <end position="18"/>
    </location>
</feature>
<sequence length="622" mass="70663">MISSGATVGSTSSSQVVAPSGESDPTKSVLEECERHFSENDAITNPYIFDYLKQYIKNGGKPSTIVQMLSSSYKGYPQMTSLLCDWMSMANIDNETINKILMDYLKNLIIENFDSKKADAIFTASQDPPKWLEYMINDVEWRNLIYQLSEKHPNCLMLNFAIQRISESGYHNEIASVTTATTSLKVFHRILTDSIEKLIRESEESISSSPQFSDFRKICCHSQYTYIYAQCIIRSLMTSVPSYRSQLSLLSDELEQNALKDGKASEYLIRKIRYLFLEYEHRYKIEQSDYTQTAAISDTTTIILSMLNSNTTNPADILKLYKYYSSANPPPVEMLQSCEFLDLLIQDLFNPSKKVNQAHRSKYIFVLAYASTATNDGNNTVNVNPVVNALEKAVAICSNNTLPKSVAVFRPYLAYNIVCVGVLYWIGIVFTDSQFSITMFTLNNTKLYMALLKEIAFRHESLSSLVLAIVKKCFFANQGDLDPLQAMEIKKVFLDVFIYLMQLGYVLPTLETIQGLVLEKMDMSLIRHIINSILDMIESPFSLEFITKFVEILCTDHARDAISSKISPNFTVFLKHIVEEGSELYKLSSDTISFFRNIYSSQISVKSEGDKKKRSSAYEADE</sequence>
<evidence type="ECO:0000256" key="6">
    <source>
        <dbReference type="ARBA" id="ARBA00023242"/>
    </source>
</evidence>
<reference evidence="9 10" key="1">
    <citation type="journal article" date="2010" name="Cell">
        <title>The genome of Naegleria gruberi illuminates early eukaryotic versatility.</title>
        <authorList>
            <person name="Fritz-Laylin L.K."/>
            <person name="Prochnik S.E."/>
            <person name="Ginger M.L."/>
            <person name="Dacks J.B."/>
            <person name="Carpenter M.L."/>
            <person name="Field M.C."/>
            <person name="Kuo A."/>
            <person name="Paredez A."/>
            <person name="Chapman J."/>
            <person name="Pham J."/>
            <person name="Shu S."/>
            <person name="Neupane R."/>
            <person name="Cipriano M."/>
            <person name="Mancuso J."/>
            <person name="Tu H."/>
            <person name="Salamov A."/>
            <person name="Lindquist E."/>
            <person name="Shapiro H."/>
            <person name="Lucas S."/>
            <person name="Grigoriev I.V."/>
            <person name="Cande W.Z."/>
            <person name="Fulton C."/>
            <person name="Rokhsar D.S."/>
            <person name="Dawson S.C."/>
        </authorList>
    </citation>
    <scope>NUCLEOTIDE SEQUENCE [LARGE SCALE GENOMIC DNA]</scope>
    <source>
        <strain evidence="9 10">NEG-M</strain>
    </source>
</reference>
<dbReference type="GeneID" id="8864514"/>
<dbReference type="GO" id="GO:0034244">
    <property type="term" value="P:negative regulation of transcription elongation by RNA polymerase II"/>
    <property type="evidence" value="ECO:0007669"/>
    <property type="project" value="TreeGrafter"/>
</dbReference>
<evidence type="ECO:0000256" key="3">
    <source>
        <dbReference type="ARBA" id="ARBA00022491"/>
    </source>
</evidence>
<dbReference type="KEGG" id="ngr:NAEGRDRAFT_71340"/>
<dbReference type="GO" id="GO:0003723">
    <property type="term" value="F:RNA binding"/>
    <property type="evidence" value="ECO:0007669"/>
    <property type="project" value="TreeGrafter"/>
</dbReference>
<evidence type="ECO:0000256" key="5">
    <source>
        <dbReference type="ARBA" id="ARBA00023163"/>
    </source>
</evidence>
<accession>D2VQT5</accession>
<keyword evidence="6" id="KW-0539">Nucleus</keyword>
<name>D2VQT5_NAEGR</name>